<dbReference type="AlphaFoldDB" id="A0A540WWR1"/>
<dbReference type="Proteomes" id="UP000315369">
    <property type="component" value="Unassembled WGS sequence"/>
</dbReference>
<evidence type="ECO:0000313" key="3">
    <source>
        <dbReference type="Proteomes" id="UP000315369"/>
    </source>
</evidence>
<feature type="region of interest" description="Disordered" evidence="1">
    <location>
        <begin position="1"/>
        <end position="35"/>
    </location>
</feature>
<proteinExistence type="predicted"/>
<name>A0A540WWR1_9BACT</name>
<keyword evidence="3" id="KW-1185">Reference proteome</keyword>
<protein>
    <submittedName>
        <fullName evidence="2">Uncharacterized protein</fullName>
    </submittedName>
</protein>
<accession>A0A540WWR1</accession>
<evidence type="ECO:0000256" key="1">
    <source>
        <dbReference type="SAM" id="MobiDB-lite"/>
    </source>
</evidence>
<dbReference type="RefSeq" id="WP_141644852.1">
    <property type="nucleotide sequence ID" value="NZ_VIFM01000100.1"/>
</dbReference>
<feature type="compositionally biased region" description="Basic and acidic residues" evidence="1">
    <location>
        <begin position="1"/>
        <end position="14"/>
    </location>
</feature>
<comment type="caution">
    <text evidence="2">The sequence shown here is derived from an EMBL/GenBank/DDBJ whole genome shotgun (WGS) entry which is preliminary data.</text>
</comment>
<sequence length="187" mass="20988">MSETKKPRSEKQKPPSEQPMPPSEKKEKPRNYKSVSMRIRTVELEVMKAAAEALSAEASGPSDEMVKVDVSQLVYTAAMEQARELGFTATAFKADRTIKASKVWPYVPERSKDGGSLHGQTTISIHPLYLRTIQQAAQSVLTKDGEPVPLVLFLVGSTMWFIACRQRIDKRNRALQAIKLPSDFYYD</sequence>
<evidence type="ECO:0000313" key="2">
    <source>
        <dbReference type="EMBL" id="TQF13439.1"/>
    </source>
</evidence>
<dbReference type="EMBL" id="VIFM01000100">
    <property type="protein sequence ID" value="TQF13439.1"/>
    <property type="molecule type" value="Genomic_DNA"/>
</dbReference>
<organism evidence="2 3">
    <name type="scientific">Myxococcus llanfairpwllgwyngyllgogerychwyrndrobwllllantysiliogogogochensis</name>
    <dbReference type="NCBI Taxonomy" id="2590453"/>
    <lineage>
        <taxon>Bacteria</taxon>
        <taxon>Pseudomonadati</taxon>
        <taxon>Myxococcota</taxon>
        <taxon>Myxococcia</taxon>
        <taxon>Myxococcales</taxon>
        <taxon>Cystobacterineae</taxon>
        <taxon>Myxococcaceae</taxon>
        <taxon>Myxococcus</taxon>
    </lineage>
</organism>
<reference evidence="2 3" key="1">
    <citation type="submission" date="2019-06" db="EMBL/GenBank/DDBJ databases">
        <authorList>
            <person name="Livingstone P."/>
            <person name="Whitworth D."/>
        </authorList>
    </citation>
    <scope>NUCLEOTIDE SEQUENCE [LARGE SCALE GENOMIC DNA]</scope>
    <source>
        <strain evidence="2 3">AM401</strain>
    </source>
</reference>
<gene>
    <name evidence="2" type="ORF">FJV41_23915</name>
</gene>